<protein>
    <submittedName>
        <fullName evidence="3">Protein phosphatase</fullName>
    </submittedName>
</protein>
<dbReference type="eggNOG" id="COG2453">
    <property type="taxonomic scope" value="Bacteria"/>
</dbReference>
<evidence type="ECO:0000313" key="4">
    <source>
        <dbReference type="Proteomes" id="UP000064921"/>
    </source>
</evidence>
<keyword evidence="1" id="KW-0378">Hydrolase</keyword>
<keyword evidence="4" id="KW-1185">Reference proteome</keyword>
<sequence length="202" mass="21710">MDMTRMPPASALLPEEEEDRLPVLCEVAGDLGPHGASLFIGNKVAADDPALLLAEGVTSTMNLAVNVEMAPLALSDGTTIRRTHIGLIDGPGNAPQHLLAGVMALHGMLMQDSPGKPHYPPHRRGHVLVHCRGGRSRSATVIALYLHLALPERFPDFDSAINHVRQVRGLRDNQPQPAMLALARDALTHLSTGLRIFAPAKF</sequence>
<evidence type="ECO:0000313" key="3">
    <source>
        <dbReference type="EMBL" id="ALV30511.1"/>
    </source>
</evidence>
<dbReference type="Gene3D" id="3.90.190.10">
    <property type="entry name" value="Protein tyrosine phosphatase superfamily"/>
    <property type="match status" value="1"/>
</dbReference>
<evidence type="ECO:0000259" key="2">
    <source>
        <dbReference type="PROSITE" id="PS50056"/>
    </source>
</evidence>
<proteinExistence type="predicted"/>
<feature type="domain" description="Tyrosine specific protein phosphatases" evidence="2">
    <location>
        <begin position="96"/>
        <end position="168"/>
    </location>
</feature>
<reference evidence="3 4" key="1">
    <citation type="submission" date="2015-10" db="EMBL/GenBank/DDBJ databases">
        <title>The world's first case of liver abscess caused by Pannonibacter phragmitetus.</title>
        <authorList>
            <person name="Ming D."/>
            <person name="Wang M."/>
            <person name="Zhou Y."/>
            <person name="Jiang T."/>
            <person name="Hu S."/>
        </authorList>
    </citation>
    <scope>NUCLEOTIDE SEQUENCE [LARGE SCALE GENOMIC DNA]</scope>
    <source>
        <strain evidence="3 4">31801</strain>
        <plasmid evidence="3 4">p.p-1</plasmid>
    </source>
</reference>
<gene>
    <name evidence="3" type="ORF">APZ00_25110</name>
</gene>
<dbReference type="SUPFAM" id="SSF52799">
    <property type="entry name" value="(Phosphotyrosine protein) phosphatases II"/>
    <property type="match status" value="1"/>
</dbReference>
<accession>A0A0U3EWD6</accession>
<geneLocation type="plasmid" evidence="3 4">
    <name>p.p-1</name>
</geneLocation>
<dbReference type="InterPro" id="IPR029021">
    <property type="entry name" value="Prot-tyrosine_phosphatase-like"/>
</dbReference>
<dbReference type="Proteomes" id="UP000064921">
    <property type="component" value="Plasmid p.p-1"/>
</dbReference>
<dbReference type="AlphaFoldDB" id="A0A0U3EWD6"/>
<evidence type="ECO:0000256" key="1">
    <source>
        <dbReference type="ARBA" id="ARBA00022801"/>
    </source>
</evidence>
<dbReference type="PROSITE" id="PS50056">
    <property type="entry name" value="TYR_PHOSPHATASE_2"/>
    <property type="match status" value="1"/>
</dbReference>
<dbReference type="InterPro" id="IPR000387">
    <property type="entry name" value="Tyr_Pase_dom"/>
</dbReference>
<dbReference type="GO" id="GO:0016791">
    <property type="term" value="F:phosphatase activity"/>
    <property type="evidence" value="ECO:0007669"/>
    <property type="project" value="UniProtKB-ARBA"/>
</dbReference>
<dbReference type="InterPro" id="IPR016130">
    <property type="entry name" value="Tyr_Pase_AS"/>
</dbReference>
<dbReference type="EMBL" id="CP013069">
    <property type="protein sequence ID" value="ALV30511.1"/>
    <property type="molecule type" value="Genomic_DNA"/>
</dbReference>
<dbReference type="Pfam" id="PF22784">
    <property type="entry name" value="PTP-SAK"/>
    <property type="match status" value="1"/>
</dbReference>
<keyword evidence="3" id="KW-0614">Plasmid</keyword>
<dbReference type="CDD" id="cd14498">
    <property type="entry name" value="DSP"/>
    <property type="match status" value="1"/>
</dbReference>
<organism evidence="3 4">
    <name type="scientific">Pannonibacter phragmitetus</name>
    <dbReference type="NCBI Taxonomy" id="121719"/>
    <lineage>
        <taxon>Bacteria</taxon>
        <taxon>Pseudomonadati</taxon>
        <taxon>Pseudomonadota</taxon>
        <taxon>Alphaproteobacteria</taxon>
        <taxon>Hyphomicrobiales</taxon>
        <taxon>Stappiaceae</taxon>
        <taxon>Pannonibacter</taxon>
    </lineage>
</organism>
<name>A0A0U3EWD6_9HYPH</name>
<dbReference type="InterPro" id="IPR057023">
    <property type="entry name" value="PTP-SAK"/>
</dbReference>
<dbReference type="PROSITE" id="PS00383">
    <property type="entry name" value="TYR_PHOSPHATASE_1"/>
    <property type="match status" value="1"/>
</dbReference>
<dbReference type="KEGG" id="pphr:APZ00_25110"/>